<organism evidence="1 2">
    <name type="scientific">Colletotrichum abscissum</name>
    <dbReference type="NCBI Taxonomy" id="1671311"/>
    <lineage>
        <taxon>Eukaryota</taxon>
        <taxon>Fungi</taxon>
        <taxon>Dikarya</taxon>
        <taxon>Ascomycota</taxon>
        <taxon>Pezizomycotina</taxon>
        <taxon>Sordariomycetes</taxon>
        <taxon>Hypocreomycetidae</taxon>
        <taxon>Glomerellales</taxon>
        <taxon>Glomerellaceae</taxon>
        <taxon>Colletotrichum</taxon>
        <taxon>Colletotrichum acutatum species complex</taxon>
    </lineage>
</organism>
<name>A0A9P9WZT5_9PEZI</name>
<accession>A0A9P9WZT5</accession>
<keyword evidence="2" id="KW-1185">Reference proteome</keyword>
<comment type="caution">
    <text evidence="1">The sequence shown here is derived from an EMBL/GenBank/DDBJ whole genome shotgun (WGS) entry which is preliminary data.</text>
</comment>
<evidence type="ECO:0000313" key="1">
    <source>
        <dbReference type="EMBL" id="KAI3528321.1"/>
    </source>
</evidence>
<dbReference type="Proteomes" id="UP001056436">
    <property type="component" value="Unassembled WGS sequence"/>
</dbReference>
<evidence type="ECO:0000313" key="2">
    <source>
        <dbReference type="Proteomes" id="UP001056436"/>
    </source>
</evidence>
<dbReference type="AlphaFoldDB" id="A0A9P9WZT5"/>
<gene>
    <name evidence="1" type="ORF">CABS02_15147</name>
</gene>
<reference evidence="1" key="1">
    <citation type="submission" date="2019-01" db="EMBL/GenBank/DDBJ databases">
        <title>Colletotrichum abscissum LGMF1257.</title>
        <authorList>
            <person name="Baroncelli R."/>
        </authorList>
    </citation>
    <scope>NUCLEOTIDE SEQUENCE</scope>
    <source>
        <strain evidence="1">Ca142</strain>
    </source>
</reference>
<protein>
    <submittedName>
        <fullName evidence="1">Uncharacterized protein</fullName>
    </submittedName>
</protein>
<proteinExistence type="predicted"/>
<dbReference type="EMBL" id="SDAQ01000263">
    <property type="protein sequence ID" value="KAI3528321.1"/>
    <property type="molecule type" value="Genomic_DNA"/>
</dbReference>
<sequence length="121" mass="14108">MTTETIRYLKDQADPRDKGEYLNRAEVNNLFSTFNNGQTDIRVRTYGGSHYEGIFGSKGPEDYHASINTQRDECQSNEVESANDADDPPCIASIDVFWRKAIHRYFMIVNLERVEREQQRR</sequence>